<dbReference type="Proteomes" id="UP001055811">
    <property type="component" value="Linkage Group LG08"/>
</dbReference>
<reference evidence="2" key="1">
    <citation type="journal article" date="2022" name="Mol. Ecol. Resour.">
        <title>The genomes of chicory, endive, great burdock and yacon provide insights into Asteraceae palaeo-polyploidization history and plant inulin production.</title>
        <authorList>
            <person name="Fan W."/>
            <person name="Wang S."/>
            <person name="Wang H."/>
            <person name="Wang A."/>
            <person name="Jiang F."/>
            <person name="Liu H."/>
            <person name="Zhao H."/>
            <person name="Xu D."/>
            <person name="Zhang Y."/>
        </authorList>
    </citation>
    <scope>NUCLEOTIDE SEQUENCE [LARGE SCALE GENOMIC DNA]</scope>
    <source>
        <strain evidence="2">cv. Punajuju</strain>
    </source>
</reference>
<dbReference type="EMBL" id="CM042016">
    <property type="protein sequence ID" value="KAI3700701.1"/>
    <property type="molecule type" value="Genomic_DNA"/>
</dbReference>
<keyword evidence="2" id="KW-1185">Reference proteome</keyword>
<gene>
    <name evidence="1" type="ORF">L2E82_45338</name>
</gene>
<protein>
    <submittedName>
        <fullName evidence="1">Uncharacterized protein</fullName>
    </submittedName>
</protein>
<evidence type="ECO:0000313" key="1">
    <source>
        <dbReference type="EMBL" id="KAI3700701.1"/>
    </source>
</evidence>
<accession>A0ACB8ZSL3</accession>
<evidence type="ECO:0000313" key="2">
    <source>
        <dbReference type="Proteomes" id="UP001055811"/>
    </source>
</evidence>
<comment type="caution">
    <text evidence="1">The sequence shown here is derived from an EMBL/GenBank/DDBJ whole genome shotgun (WGS) entry which is preliminary data.</text>
</comment>
<organism evidence="1 2">
    <name type="scientific">Cichorium intybus</name>
    <name type="common">Chicory</name>
    <dbReference type="NCBI Taxonomy" id="13427"/>
    <lineage>
        <taxon>Eukaryota</taxon>
        <taxon>Viridiplantae</taxon>
        <taxon>Streptophyta</taxon>
        <taxon>Embryophyta</taxon>
        <taxon>Tracheophyta</taxon>
        <taxon>Spermatophyta</taxon>
        <taxon>Magnoliopsida</taxon>
        <taxon>eudicotyledons</taxon>
        <taxon>Gunneridae</taxon>
        <taxon>Pentapetalae</taxon>
        <taxon>asterids</taxon>
        <taxon>campanulids</taxon>
        <taxon>Asterales</taxon>
        <taxon>Asteraceae</taxon>
        <taxon>Cichorioideae</taxon>
        <taxon>Cichorieae</taxon>
        <taxon>Cichoriinae</taxon>
        <taxon>Cichorium</taxon>
    </lineage>
</organism>
<sequence length="133" mass="15163">MKRSKAALHMKLEQGFHSNLMSDHRQPPFSLPSATHSALTAPSSSFRYGSSHDCFYSHHVQVKSIYSRLIVGCLPELLVSRMEVGDLGKSLKKLGEPRKREVDRVEFWGVGEDRIEKPRNYVINPRIDSRKGE</sequence>
<name>A0ACB8ZSL3_CICIN</name>
<proteinExistence type="predicted"/>
<reference evidence="1 2" key="2">
    <citation type="journal article" date="2022" name="Mol. Ecol. Resour.">
        <title>The genomes of chicory, endive, great burdock and yacon provide insights into Asteraceae paleo-polyploidization history and plant inulin production.</title>
        <authorList>
            <person name="Fan W."/>
            <person name="Wang S."/>
            <person name="Wang H."/>
            <person name="Wang A."/>
            <person name="Jiang F."/>
            <person name="Liu H."/>
            <person name="Zhao H."/>
            <person name="Xu D."/>
            <person name="Zhang Y."/>
        </authorList>
    </citation>
    <scope>NUCLEOTIDE SEQUENCE [LARGE SCALE GENOMIC DNA]</scope>
    <source>
        <strain evidence="2">cv. Punajuju</strain>
        <tissue evidence="1">Leaves</tissue>
    </source>
</reference>